<evidence type="ECO:0000256" key="1">
    <source>
        <dbReference type="SAM" id="Phobius"/>
    </source>
</evidence>
<keyword evidence="3" id="KW-1185">Reference proteome</keyword>
<dbReference type="EMBL" id="JBDIZK010000004">
    <property type="protein sequence ID" value="MEN3747341.1"/>
    <property type="molecule type" value="Genomic_DNA"/>
</dbReference>
<gene>
    <name evidence="2" type="ORF">TPR58_09180</name>
</gene>
<comment type="caution">
    <text evidence="2">The sequence shown here is derived from an EMBL/GenBank/DDBJ whole genome shotgun (WGS) entry which is preliminary data.</text>
</comment>
<keyword evidence="1" id="KW-1133">Transmembrane helix</keyword>
<dbReference type="PANTHER" id="PTHR38598">
    <property type="entry name" value="INNER MEMBRANE PROTEIN YJCH"/>
    <property type="match status" value="1"/>
</dbReference>
<dbReference type="InterPro" id="IPR052959">
    <property type="entry name" value="Inner_membrane_assoc"/>
</dbReference>
<keyword evidence="1" id="KW-0472">Membrane</keyword>
<feature type="transmembrane region" description="Helical" evidence="1">
    <location>
        <begin position="67"/>
        <end position="89"/>
    </location>
</feature>
<accession>A0ABV0B9T6</accession>
<dbReference type="Pfam" id="PF04341">
    <property type="entry name" value="DUF485"/>
    <property type="match status" value="1"/>
</dbReference>
<evidence type="ECO:0000313" key="2">
    <source>
        <dbReference type="EMBL" id="MEN3747341.1"/>
    </source>
</evidence>
<reference evidence="2 3" key="1">
    <citation type="submission" date="2024-05" db="EMBL/GenBank/DDBJ databases">
        <title>Sphingomonas sp. HF-S3 16S ribosomal RNA gene Genome sequencing and assembly.</title>
        <authorList>
            <person name="Lee H."/>
        </authorList>
    </citation>
    <scope>NUCLEOTIDE SEQUENCE [LARGE SCALE GENOMIC DNA]</scope>
    <source>
        <strain evidence="2 3">HF-S3</strain>
    </source>
</reference>
<dbReference type="PANTHER" id="PTHR38598:SF1">
    <property type="entry name" value="INNER MEMBRANE PROTEIN YJCH"/>
    <property type="match status" value="1"/>
</dbReference>
<dbReference type="RefSeq" id="WP_346246331.1">
    <property type="nucleotide sequence ID" value="NZ_JBDIZK010000004.1"/>
</dbReference>
<dbReference type="Proteomes" id="UP001427805">
    <property type="component" value="Unassembled WGS sequence"/>
</dbReference>
<keyword evidence="1" id="KW-0812">Transmembrane</keyword>
<proteinExistence type="predicted"/>
<organism evidence="2 3">
    <name type="scientific">Sphingomonas rustica</name>
    <dbReference type="NCBI Taxonomy" id="3103142"/>
    <lineage>
        <taxon>Bacteria</taxon>
        <taxon>Pseudomonadati</taxon>
        <taxon>Pseudomonadota</taxon>
        <taxon>Alphaproteobacteria</taxon>
        <taxon>Sphingomonadales</taxon>
        <taxon>Sphingomonadaceae</taxon>
        <taxon>Sphingomonas</taxon>
    </lineage>
</organism>
<dbReference type="InterPro" id="IPR007436">
    <property type="entry name" value="DUF485"/>
</dbReference>
<sequence>MNERNGDDERLHRIAEDPRYQALVRLRGRISWILSIVVMTIFFGYMLLVAFAGPFLGAPIGRMTTTIGIPIGLFVILSGIALTGIYVAIANHRFDIATAALLQDHQS</sequence>
<name>A0ABV0B9T6_9SPHN</name>
<protein>
    <submittedName>
        <fullName evidence="2">DUF485 domain-containing protein</fullName>
    </submittedName>
</protein>
<evidence type="ECO:0000313" key="3">
    <source>
        <dbReference type="Proteomes" id="UP001427805"/>
    </source>
</evidence>
<feature type="transmembrane region" description="Helical" evidence="1">
    <location>
        <begin position="32"/>
        <end position="55"/>
    </location>
</feature>